<dbReference type="PROSITE" id="PS00108">
    <property type="entry name" value="PROTEIN_KINASE_ST"/>
    <property type="match status" value="1"/>
</dbReference>
<dbReference type="InterPro" id="IPR051138">
    <property type="entry name" value="PIM_Ser/Thr_kinase"/>
</dbReference>
<feature type="compositionally biased region" description="Low complexity" evidence="10">
    <location>
        <begin position="849"/>
        <end position="863"/>
    </location>
</feature>
<keyword evidence="3" id="KW-0723">Serine/threonine-protein kinase</keyword>
<name>A0A3L8Q5L5_CHLGU</name>
<evidence type="ECO:0000256" key="6">
    <source>
        <dbReference type="ARBA" id="ARBA00022777"/>
    </source>
</evidence>
<evidence type="ECO:0000256" key="3">
    <source>
        <dbReference type="ARBA" id="ARBA00022527"/>
    </source>
</evidence>
<keyword evidence="5" id="KW-0547">Nucleotide-binding</keyword>
<comment type="catalytic activity">
    <reaction evidence="9">
        <text>L-seryl-[protein] + ATP = O-phospho-L-seryl-[protein] + ADP + H(+)</text>
        <dbReference type="Rhea" id="RHEA:17989"/>
        <dbReference type="Rhea" id="RHEA-COMP:9863"/>
        <dbReference type="Rhea" id="RHEA-COMP:11604"/>
        <dbReference type="ChEBI" id="CHEBI:15378"/>
        <dbReference type="ChEBI" id="CHEBI:29999"/>
        <dbReference type="ChEBI" id="CHEBI:30616"/>
        <dbReference type="ChEBI" id="CHEBI:83421"/>
        <dbReference type="ChEBI" id="CHEBI:456216"/>
        <dbReference type="EC" id="2.7.11.1"/>
    </reaction>
</comment>
<dbReference type="Pfam" id="PF00069">
    <property type="entry name" value="Pkinase"/>
    <property type="match status" value="2"/>
</dbReference>
<dbReference type="PANTHER" id="PTHR22984:SF11">
    <property type="entry name" value="AURORA KINASE-RELATED"/>
    <property type="match status" value="1"/>
</dbReference>
<evidence type="ECO:0000256" key="4">
    <source>
        <dbReference type="ARBA" id="ARBA00022679"/>
    </source>
</evidence>
<evidence type="ECO:0000256" key="7">
    <source>
        <dbReference type="ARBA" id="ARBA00022840"/>
    </source>
</evidence>
<dbReference type="PROSITE" id="PS50011">
    <property type="entry name" value="PROTEIN_KINASE_DOM"/>
    <property type="match status" value="1"/>
</dbReference>
<feature type="non-terminal residue" evidence="12">
    <location>
        <position position="1057"/>
    </location>
</feature>
<evidence type="ECO:0000256" key="5">
    <source>
        <dbReference type="ARBA" id="ARBA00022741"/>
    </source>
</evidence>
<dbReference type="GO" id="GO:0043066">
    <property type="term" value="P:negative regulation of apoptotic process"/>
    <property type="evidence" value="ECO:0007669"/>
    <property type="project" value="TreeGrafter"/>
</dbReference>
<feature type="region of interest" description="Disordered" evidence="10">
    <location>
        <begin position="387"/>
        <end position="414"/>
    </location>
</feature>
<dbReference type="InterPro" id="IPR011009">
    <property type="entry name" value="Kinase-like_dom_sf"/>
</dbReference>
<reference evidence="12 13" key="1">
    <citation type="journal article" date="2018" name="Proc. R. Soc. B">
        <title>A non-coding region near Follistatin controls head colour polymorphism in the Gouldian finch.</title>
        <authorList>
            <person name="Toomey M.B."/>
            <person name="Marques C.I."/>
            <person name="Andrade P."/>
            <person name="Araujo P.M."/>
            <person name="Sabatino S."/>
            <person name="Gazda M.A."/>
            <person name="Afonso S."/>
            <person name="Lopes R.J."/>
            <person name="Corbo J.C."/>
            <person name="Carneiro M."/>
        </authorList>
    </citation>
    <scope>NUCLEOTIDE SEQUENCE [LARGE SCALE GENOMIC DNA]</scope>
    <source>
        <strain evidence="12">Red01</strain>
        <tissue evidence="12">Muscle</tissue>
    </source>
</reference>
<dbReference type="PANTHER" id="PTHR22984">
    <property type="entry name" value="SERINE/THREONINE-PROTEIN KINASE PIM"/>
    <property type="match status" value="1"/>
</dbReference>
<dbReference type="GO" id="GO:0005524">
    <property type="term" value="F:ATP binding"/>
    <property type="evidence" value="ECO:0007669"/>
    <property type="project" value="UniProtKB-KW"/>
</dbReference>
<keyword evidence="4" id="KW-0808">Transferase</keyword>
<accession>A0A3L8Q5L5</accession>
<dbReference type="GO" id="GO:0005737">
    <property type="term" value="C:cytoplasm"/>
    <property type="evidence" value="ECO:0007669"/>
    <property type="project" value="TreeGrafter"/>
</dbReference>
<feature type="region of interest" description="Disordered" evidence="10">
    <location>
        <begin position="848"/>
        <end position="909"/>
    </location>
</feature>
<feature type="region of interest" description="Disordered" evidence="10">
    <location>
        <begin position="428"/>
        <end position="451"/>
    </location>
</feature>
<feature type="region of interest" description="Disordered" evidence="10">
    <location>
        <begin position="320"/>
        <end position="359"/>
    </location>
</feature>
<feature type="region of interest" description="Disordered" evidence="10">
    <location>
        <begin position="147"/>
        <end position="190"/>
    </location>
</feature>
<keyword evidence="6" id="KW-0418">Kinase</keyword>
<dbReference type="AlphaFoldDB" id="A0A3L8Q5L5"/>
<evidence type="ECO:0000256" key="2">
    <source>
        <dbReference type="ARBA" id="ARBA00012513"/>
    </source>
</evidence>
<evidence type="ECO:0000313" key="13">
    <source>
        <dbReference type="Proteomes" id="UP000276834"/>
    </source>
</evidence>
<feature type="compositionally biased region" description="Polar residues" evidence="10">
    <location>
        <begin position="168"/>
        <end position="187"/>
    </location>
</feature>
<dbReference type="InterPro" id="IPR000719">
    <property type="entry name" value="Prot_kinase_dom"/>
</dbReference>
<evidence type="ECO:0000313" key="12">
    <source>
        <dbReference type="EMBL" id="RLV62620.1"/>
    </source>
</evidence>
<evidence type="ECO:0000259" key="11">
    <source>
        <dbReference type="PROSITE" id="PS50011"/>
    </source>
</evidence>
<sequence>MLLLWDANGTRAPLYSRMWQALWKELQELMKRGHLPCCGSASSSASLHPFQRLLSATFSIPGRASRPARMAQQGEDITIHAGTSGCQRPCILPGASAISDSLHPSQRFSETCQPVEGAEPLDRSPSSLGLTDFSNVGLILSLDRAGESPQVQMGAQPDAGEPSEEQLVGQQASWRQQWSSHSGQKSQDAVLVVPGGDSPRLLVEMSLQTPGRFLHLQEAAPRQPSIAAKGFLVAGSSGALEGAPESSLAAGSSQCLGRHGLKKPCLLCSCSWDPRVPSLGLSRAQPTTPGTATVPACPAAPGLPQPPVRAAPARLCRSPARRLRGGGRCPARSRKQVRARRPAGPGPLHSRPLAGRQKRQRQELYQLGPQLGSGGFSTVFSGIRLSDGSPVSGRDGRAWQGRAGAQPSSLHGSQVAIKRVARESVLHGASGTERAVAGRENPGAGSACGAAAPRAWAHRTALLGPGRAPRASPGREEAQRAGRLRQGALGHPGQGAAQPQGCCSSSSSSSSLPEALIFSSSQPDGTRVPLEMVLMEKVGSGCHNIIQLLDWFELPDSFVLVLERPEASLDLLEFLQAQGFLCEEQACWLFCQVLEAVRHCTACGVLHRDIKPENLLVDPESGHLKLIDFGCGTFLQERAFTGFAGEPMARALLPVPGTARPRSLLGRGLRPSAGCPLARGGCRAPGAGCWPCQQSGRQRRLPAPGLSEPTRAWAAPQAFLASRNGSLPLAGCLGDTGWPRGGSCGRRCSPCLGQEAGARLGKAAACARPSPPVSLGTHAYSPPEWIWLGCYHGHAATIWSLGVLLYVMVCGSLPFQDDCDIVLGKLFFRQWVSPSRCPASRRRIWQAMARSPARPSRGSAGRRSALKGRPQEGPVPTGSGQLRWPKEAAPSRHTAPRAGQSRPGSRRQWGRLGRRLLPVTGAFGLLSPECQHLIRWCLAKHPADRPELEEILCHPWVRGQPPTYRVPRRTEDPENKTTNPLWCVKAGPCQQLQLKRDIGGEKGDRGALGGLKPPTLVGESPTHSSYISLSLTLWKPWLISRKNSAVDPRIRTRICVE</sequence>
<dbReference type="SUPFAM" id="SSF56112">
    <property type="entry name" value="Protein kinase-like (PK-like)"/>
    <property type="match status" value="1"/>
</dbReference>
<evidence type="ECO:0000256" key="9">
    <source>
        <dbReference type="ARBA" id="ARBA00048679"/>
    </source>
</evidence>
<dbReference type="GO" id="GO:0004674">
    <property type="term" value="F:protein serine/threonine kinase activity"/>
    <property type="evidence" value="ECO:0007669"/>
    <property type="project" value="UniProtKB-KW"/>
</dbReference>
<feature type="domain" description="Protein kinase" evidence="11">
    <location>
        <begin position="365"/>
        <end position="957"/>
    </location>
</feature>
<gene>
    <name evidence="12" type="ORF">DV515_00019117</name>
</gene>
<comment type="caution">
    <text evidence="12">The sequence shown here is derived from an EMBL/GenBank/DDBJ whole genome shotgun (WGS) entry which is preliminary data.</text>
</comment>
<feature type="compositionally biased region" description="Basic residues" evidence="10">
    <location>
        <begin position="320"/>
        <end position="341"/>
    </location>
</feature>
<protein>
    <recommendedName>
        <fullName evidence="2">non-specific serine/threonine protein kinase</fullName>
        <ecNumber evidence="2">2.7.11.1</ecNumber>
    </recommendedName>
</protein>
<keyword evidence="7" id="KW-0067">ATP-binding</keyword>
<dbReference type="Gene3D" id="3.30.200.20">
    <property type="entry name" value="Phosphorylase Kinase, domain 1"/>
    <property type="match status" value="2"/>
</dbReference>
<evidence type="ECO:0000256" key="1">
    <source>
        <dbReference type="ARBA" id="ARBA00005505"/>
    </source>
</evidence>
<comment type="similarity">
    <text evidence="1">Belongs to the protein kinase superfamily. CAMK Ser/Thr protein kinase family. PIM subfamily.</text>
</comment>
<feature type="region of interest" description="Disordered" evidence="10">
    <location>
        <begin position="487"/>
        <end position="508"/>
    </location>
</feature>
<dbReference type="Gene3D" id="1.10.510.10">
    <property type="entry name" value="Transferase(Phosphotransferase) domain 1"/>
    <property type="match status" value="3"/>
</dbReference>
<evidence type="ECO:0000256" key="8">
    <source>
        <dbReference type="ARBA" id="ARBA00047899"/>
    </source>
</evidence>
<dbReference type="SMART" id="SM00220">
    <property type="entry name" value="S_TKc"/>
    <property type="match status" value="1"/>
</dbReference>
<organism evidence="12 13">
    <name type="scientific">Chloebia gouldiae</name>
    <name type="common">Gouldian finch</name>
    <name type="synonym">Erythrura gouldiae</name>
    <dbReference type="NCBI Taxonomy" id="44316"/>
    <lineage>
        <taxon>Eukaryota</taxon>
        <taxon>Metazoa</taxon>
        <taxon>Chordata</taxon>
        <taxon>Craniata</taxon>
        <taxon>Vertebrata</taxon>
        <taxon>Euteleostomi</taxon>
        <taxon>Archelosauria</taxon>
        <taxon>Archosauria</taxon>
        <taxon>Dinosauria</taxon>
        <taxon>Saurischia</taxon>
        <taxon>Theropoda</taxon>
        <taxon>Coelurosauria</taxon>
        <taxon>Aves</taxon>
        <taxon>Neognathae</taxon>
        <taxon>Neoaves</taxon>
        <taxon>Telluraves</taxon>
        <taxon>Australaves</taxon>
        <taxon>Passeriformes</taxon>
        <taxon>Passeroidea</taxon>
        <taxon>Passeridae</taxon>
        <taxon>Chloebia</taxon>
    </lineage>
</organism>
<dbReference type="EMBL" id="QUSF01006188">
    <property type="protein sequence ID" value="RLV62620.1"/>
    <property type="molecule type" value="Genomic_DNA"/>
</dbReference>
<dbReference type="STRING" id="44316.ENSEGOP00005011191"/>
<dbReference type="Proteomes" id="UP000276834">
    <property type="component" value="Unassembled WGS sequence"/>
</dbReference>
<dbReference type="InterPro" id="IPR008271">
    <property type="entry name" value="Ser/Thr_kinase_AS"/>
</dbReference>
<dbReference type="OrthoDB" id="10252171at2759"/>
<dbReference type="EC" id="2.7.11.1" evidence="2"/>
<keyword evidence="13" id="KW-1185">Reference proteome</keyword>
<dbReference type="GO" id="GO:0007346">
    <property type="term" value="P:regulation of mitotic cell cycle"/>
    <property type="evidence" value="ECO:0007669"/>
    <property type="project" value="TreeGrafter"/>
</dbReference>
<evidence type="ECO:0000256" key="10">
    <source>
        <dbReference type="SAM" id="MobiDB-lite"/>
    </source>
</evidence>
<proteinExistence type="inferred from homology"/>
<comment type="catalytic activity">
    <reaction evidence="8">
        <text>L-threonyl-[protein] + ATP = O-phospho-L-threonyl-[protein] + ADP + H(+)</text>
        <dbReference type="Rhea" id="RHEA:46608"/>
        <dbReference type="Rhea" id="RHEA-COMP:11060"/>
        <dbReference type="Rhea" id="RHEA-COMP:11605"/>
        <dbReference type="ChEBI" id="CHEBI:15378"/>
        <dbReference type="ChEBI" id="CHEBI:30013"/>
        <dbReference type="ChEBI" id="CHEBI:30616"/>
        <dbReference type="ChEBI" id="CHEBI:61977"/>
        <dbReference type="ChEBI" id="CHEBI:456216"/>
        <dbReference type="EC" id="2.7.11.1"/>
    </reaction>
</comment>